<dbReference type="InterPro" id="IPR050160">
    <property type="entry name" value="MHC/Immunoglobulin"/>
</dbReference>
<dbReference type="InterPro" id="IPR007110">
    <property type="entry name" value="Ig-like_dom"/>
</dbReference>
<evidence type="ECO:0000256" key="5">
    <source>
        <dbReference type="SAM" id="SignalP"/>
    </source>
</evidence>
<dbReference type="SMART" id="SM00407">
    <property type="entry name" value="IGc1"/>
    <property type="match status" value="1"/>
</dbReference>
<dbReference type="Pfam" id="PF00993">
    <property type="entry name" value="MHC_II_alpha"/>
    <property type="match status" value="1"/>
</dbReference>
<dbReference type="InterPro" id="IPR003597">
    <property type="entry name" value="Ig_C1-set"/>
</dbReference>
<evidence type="ECO:0000313" key="8">
    <source>
        <dbReference type="Proteomes" id="UP000824219"/>
    </source>
</evidence>
<dbReference type="GO" id="GO:0006955">
    <property type="term" value="P:immune response"/>
    <property type="evidence" value="ECO:0007669"/>
    <property type="project" value="InterPro"/>
</dbReference>
<dbReference type="EMBL" id="JAHKSW010000005">
    <property type="protein sequence ID" value="KAG7331928.1"/>
    <property type="molecule type" value="Genomic_DNA"/>
</dbReference>
<dbReference type="PANTHER" id="PTHR19944:SF86">
    <property type="entry name" value="HLA CLASS II HISTOCOMPATIBILITY ANTIGEN, DR ALPHA CHAIN"/>
    <property type="match status" value="1"/>
</dbReference>
<dbReference type="Pfam" id="PF07654">
    <property type="entry name" value="C1-set"/>
    <property type="match status" value="1"/>
</dbReference>
<evidence type="ECO:0000256" key="1">
    <source>
        <dbReference type="ARBA" id="ARBA00007394"/>
    </source>
</evidence>
<organism evidence="7 8">
    <name type="scientific">Hemibagrus wyckioides</name>
    <dbReference type="NCBI Taxonomy" id="337641"/>
    <lineage>
        <taxon>Eukaryota</taxon>
        <taxon>Metazoa</taxon>
        <taxon>Chordata</taxon>
        <taxon>Craniata</taxon>
        <taxon>Vertebrata</taxon>
        <taxon>Euteleostomi</taxon>
        <taxon>Actinopterygii</taxon>
        <taxon>Neopterygii</taxon>
        <taxon>Teleostei</taxon>
        <taxon>Ostariophysi</taxon>
        <taxon>Siluriformes</taxon>
        <taxon>Bagridae</taxon>
        <taxon>Hemibagrus</taxon>
    </lineage>
</organism>
<evidence type="ECO:0000313" key="7">
    <source>
        <dbReference type="EMBL" id="KAG7331928.1"/>
    </source>
</evidence>
<keyword evidence="4" id="KW-0472">Membrane</keyword>
<dbReference type="InterPro" id="IPR003006">
    <property type="entry name" value="Ig/MHC_CS"/>
</dbReference>
<dbReference type="PROSITE" id="PS00290">
    <property type="entry name" value="IG_MHC"/>
    <property type="match status" value="1"/>
</dbReference>
<dbReference type="AlphaFoldDB" id="A0A9D3NZP1"/>
<dbReference type="InterPro" id="IPR036179">
    <property type="entry name" value="Ig-like_dom_sf"/>
</dbReference>
<dbReference type="InterPro" id="IPR013783">
    <property type="entry name" value="Ig-like_fold"/>
</dbReference>
<keyword evidence="4" id="KW-1133">Transmembrane helix</keyword>
<feature type="chain" id="PRO_5038491950" description="Ig-like domain-containing protein" evidence="5">
    <location>
        <begin position="18"/>
        <end position="244"/>
    </location>
</feature>
<dbReference type="SUPFAM" id="SSF48726">
    <property type="entry name" value="Immunoglobulin"/>
    <property type="match status" value="1"/>
</dbReference>
<dbReference type="Gene3D" id="2.60.40.10">
    <property type="entry name" value="Immunoglobulins"/>
    <property type="match status" value="1"/>
</dbReference>
<feature type="signal peptide" evidence="5">
    <location>
        <begin position="1"/>
        <end position="17"/>
    </location>
</feature>
<reference evidence="7 8" key="1">
    <citation type="submission" date="2021-06" db="EMBL/GenBank/DDBJ databases">
        <title>Chromosome-level genome assembly of the red-tail catfish (Hemibagrus wyckioides).</title>
        <authorList>
            <person name="Shao F."/>
        </authorList>
    </citation>
    <scope>NUCLEOTIDE SEQUENCE [LARGE SCALE GENOMIC DNA]</scope>
    <source>
        <strain evidence="7">EC202008001</strain>
        <tissue evidence="7">Blood</tissue>
    </source>
</reference>
<protein>
    <recommendedName>
        <fullName evidence="6">Ig-like domain-containing protein</fullName>
    </recommendedName>
</protein>
<keyword evidence="4" id="KW-0812">Transmembrane</keyword>
<dbReference type="PROSITE" id="PS50835">
    <property type="entry name" value="IG_LIKE"/>
    <property type="match status" value="1"/>
</dbReference>
<sequence>MELCVILVLLTALPVNSVFVYKFTALLGCSDSVDEAILLYDLDQNEIVFVDFKAKQQFGRLPPFADPIDFEQLFAAMYDHAVASKTECIQGMKNLIAAADSPPEPKVPPEFSIYTRHHVVPGEKNNFICFIRNFYPPHITVNWTRNGVSVTEGVYISQYSINNDGTFNSFSTLTSTPRAGDEYSCTVEHEALDSPQIRTWDESVEPPSETPSETPTVVLAVGIVVGILGLATGMFFVVKASCFR</sequence>
<dbReference type="GO" id="GO:0019882">
    <property type="term" value="P:antigen processing and presentation"/>
    <property type="evidence" value="ECO:0007669"/>
    <property type="project" value="InterPro"/>
</dbReference>
<feature type="transmembrane region" description="Helical" evidence="4">
    <location>
        <begin position="217"/>
        <end position="238"/>
    </location>
</feature>
<evidence type="ECO:0000256" key="3">
    <source>
        <dbReference type="ARBA" id="ARBA00023319"/>
    </source>
</evidence>
<proteinExistence type="inferred from homology"/>
<accession>A0A9D3NZP1</accession>
<feature type="domain" description="Ig-like" evidence="6">
    <location>
        <begin position="109"/>
        <end position="198"/>
    </location>
</feature>
<dbReference type="GO" id="GO:0042613">
    <property type="term" value="C:MHC class II protein complex"/>
    <property type="evidence" value="ECO:0007669"/>
    <property type="project" value="InterPro"/>
</dbReference>
<keyword evidence="3" id="KW-0393">Immunoglobulin domain</keyword>
<gene>
    <name evidence="7" type="ORF">KOW79_003762</name>
</gene>
<evidence type="ECO:0000259" key="6">
    <source>
        <dbReference type="PROSITE" id="PS50835"/>
    </source>
</evidence>
<dbReference type="PANTHER" id="PTHR19944">
    <property type="entry name" value="MHC CLASS II-RELATED"/>
    <property type="match status" value="1"/>
</dbReference>
<dbReference type="InterPro" id="IPR001003">
    <property type="entry name" value="MHC_II_a_N"/>
</dbReference>
<dbReference type="Proteomes" id="UP000824219">
    <property type="component" value="Linkage Group LG05"/>
</dbReference>
<keyword evidence="2" id="KW-0325">Glycoprotein</keyword>
<dbReference type="SUPFAM" id="SSF54452">
    <property type="entry name" value="MHC antigen-recognition domain"/>
    <property type="match status" value="1"/>
</dbReference>
<comment type="caution">
    <text evidence="7">The sequence shown here is derived from an EMBL/GenBank/DDBJ whole genome shotgun (WGS) entry which is preliminary data.</text>
</comment>
<dbReference type="OrthoDB" id="8935021at2759"/>
<keyword evidence="5" id="KW-0732">Signal</keyword>
<keyword evidence="8" id="KW-1185">Reference proteome</keyword>
<comment type="similarity">
    <text evidence="1">Belongs to the MHC class II family.</text>
</comment>
<name>A0A9D3NZP1_9TELE</name>
<evidence type="ECO:0000256" key="2">
    <source>
        <dbReference type="ARBA" id="ARBA00023180"/>
    </source>
</evidence>
<evidence type="ECO:0000256" key="4">
    <source>
        <dbReference type="SAM" id="Phobius"/>
    </source>
</evidence>
<dbReference type="InterPro" id="IPR011162">
    <property type="entry name" value="MHC_I/II-like_Ag-recog"/>
</dbReference>